<keyword evidence="2" id="KW-0001">2Fe-2S</keyword>
<dbReference type="GO" id="GO:0005506">
    <property type="term" value="F:iron ion binding"/>
    <property type="evidence" value="ECO:0007669"/>
    <property type="project" value="InterPro"/>
</dbReference>
<gene>
    <name evidence="9" type="ORF">SAMN02787118_105172</name>
</gene>
<dbReference type="Pfam" id="PF00848">
    <property type="entry name" value="Ring_hydroxyl_A"/>
    <property type="match status" value="1"/>
</dbReference>
<dbReference type="GO" id="GO:0051537">
    <property type="term" value="F:2 iron, 2 sulfur cluster binding"/>
    <property type="evidence" value="ECO:0007669"/>
    <property type="project" value="UniProtKB-KW"/>
</dbReference>
<dbReference type="GO" id="GO:0004497">
    <property type="term" value="F:monooxygenase activity"/>
    <property type="evidence" value="ECO:0007669"/>
    <property type="project" value="UniProtKB-ARBA"/>
</dbReference>
<keyword evidence="3" id="KW-0479">Metal-binding</keyword>
<evidence type="ECO:0000256" key="5">
    <source>
        <dbReference type="ARBA" id="ARBA00023004"/>
    </source>
</evidence>
<name>A0A1I2HHU6_9ACTN</name>
<evidence type="ECO:0000256" key="6">
    <source>
        <dbReference type="ARBA" id="ARBA00023014"/>
    </source>
</evidence>
<organism evidence="9 10">
    <name type="scientific">Streptomyces mirabilis</name>
    <dbReference type="NCBI Taxonomy" id="68239"/>
    <lineage>
        <taxon>Bacteria</taxon>
        <taxon>Bacillati</taxon>
        <taxon>Actinomycetota</taxon>
        <taxon>Actinomycetes</taxon>
        <taxon>Kitasatosporales</taxon>
        <taxon>Streptomycetaceae</taxon>
        <taxon>Streptomyces</taxon>
    </lineage>
</organism>
<dbReference type="InterPro" id="IPR015879">
    <property type="entry name" value="Ring_hydroxy_dOase_asu_C_dom"/>
</dbReference>
<keyword evidence="6" id="KW-0411">Iron-sulfur</keyword>
<keyword evidence="5" id="KW-0408">Iron</keyword>
<evidence type="ECO:0000256" key="3">
    <source>
        <dbReference type="ARBA" id="ARBA00022723"/>
    </source>
</evidence>
<dbReference type="PANTHER" id="PTHR43756:SF5">
    <property type="entry name" value="CHOLINE MONOOXYGENASE, CHLOROPLASTIC"/>
    <property type="match status" value="1"/>
</dbReference>
<feature type="domain" description="Rieske" evidence="8">
    <location>
        <begin position="54"/>
        <end position="111"/>
    </location>
</feature>
<proteinExistence type="predicted"/>
<dbReference type="SUPFAM" id="SSF55961">
    <property type="entry name" value="Bet v1-like"/>
    <property type="match status" value="1"/>
</dbReference>
<dbReference type="InterPro" id="IPR001663">
    <property type="entry name" value="Rng_hydr_dOase-A"/>
</dbReference>
<dbReference type="PANTHER" id="PTHR43756">
    <property type="entry name" value="CHOLINE MONOOXYGENASE, CHLOROPLASTIC"/>
    <property type="match status" value="1"/>
</dbReference>
<sequence length="413" mass="46906">MALYPKPAEGSWTERYPAPGTGVVSYEDCVSPEFYEVEREAVFKRAWLNVFPREETRGSWREFTCKYHAWRYDLTGKLTFVQQESEFFDLDKDDYGLLPVHCEAWAGFVFVNPAKEPKQTLPEFLGPMITPLDGYPFDRLTERYDFRADVHCNRKVFLDAFQEYCHVPVLHSQEATPAARPRMNGFEAPHYQLDGPHRMVTTSGAPRRLWPADCQYPIEIATRSGLFGPWDEPDLGTELGGTDPGTRSRTPAPSWGPSGRWSHGRPATTSPWATRSCWYGISTGRSPTGSKTTSARPWGWEPVSDTLLPEAFAELEPFAATWCLATVPERYERRLASDMTELQALYGVGFPRTEEALAYCDKFPLDALPDQARRLLELVHPIITVSMCVEIWHRPRVVDGANAEIHRVAEPLP</sequence>
<protein>
    <submittedName>
        <fullName evidence="9">Ring hydroxylating alpha subunit (Catalytic domain)</fullName>
    </submittedName>
</protein>
<dbReference type="Proteomes" id="UP000181942">
    <property type="component" value="Unassembled WGS sequence"/>
</dbReference>
<evidence type="ECO:0000313" key="10">
    <source>
        <dbReference type="Proteomes" id="UP000181942"/>
    </source>
</evidence>
<keyword evidence="4" id="KW-0560">Oxidoreductase</keyword>
<accession>A0A1I2HHU6</accession>
<evidence type="ECO:0000259" key="8">
    <source>
        <dbReference type="PROSITE" id="PS51296"/>
    </source>
</evidence>
<dbReference type="InterPro" id="IPR036922">
    <property type="entry name" value="Rieske_2Fe-2S_sf"/>
</dbReference>
<feature type="region of interest" description="Disordered" evidence="7">
    <location>
        <begin position="233"/>
        <end position="269"/>
    </location>
</feature>
<dbReference type="GO" id="GO:0016705">
    <property type="term" value="F:oxidoreductase activity, acting on paired donors, with incorporation or reduction of molecular oxygen"/>
    <property type="evidence" value="ECO:0007669"/>
    <property type="project" value="UniProtKB-ARBA"/>
</dbReference>
<dbReference type="AlphaFoldDB" id="A0A1I2HHU6"/>
<evidence type="ECO:0000313" key="9">
    <source>
        <dbReference type="EMBL" id="SFF29249.1"/>
    </source>
</evidence>
<dbReference type="EMBL" id="FONR01000005">
    <property type="protein sequence ID" value="SFF29249.1"/>
    <property type="molecule type" value="Genomic_DNA"/>
</dbReference>
<reference evidence="9 10" key="1">
    <citation type="submission" date="2016-10" db="EMBL/GenBank/DDBJ databases">
        <authorList>
            <person name="de Groot N.N."/>
        </authorList>
    </citation>
    <scope>NUCLEOTIDE SEQUENCE [LARGE SCALE GENOMIC DNA]</scope>
    <source>
        <strain evidence="9 10">OK461</strain>
    </source>
</reference>
<dbReference type="Gene3D" id="3.90.380.10">
    <property type="entry name" value="Naphthalene 1,2-dioxygenase Alpha Subunit, Chain A, domain 1"/>
    <property type="match status" value="1"/>
</dbReference>
<comment type="cofactor">
    <cofactor evidence="1">
        <name>Fe cation</name>
        <dbReference type="ChEBI" id="CHEBI:24875"/>
    </cofactor>
</comment>
<evidence type="ECO:0000256" key="1">
    <source>
        <dbReference type="ARBA" id="ARBA00001962"/>
    </source>
</evidence>
<evidence type="ECO:0000256" key="7">
    <source>
        <dbReference type="SAM" id="MobiDB-lite"/>
    </source>
</evidence>
<evidence type="ECO:0000256" key="2">
    <source>
        <dbReference type="ARBA" id="ARBA00022714"/>
    </source>
</evidence>
<dbReference type="PROSITE" id="PS51296">
    <property type="entry name" value="RIESKE"/>
    <property type="match status" value="1"/>
</dbReference>
<dbReference type="SUPFAM" id="SSF50022">
    <property type="entry name" value="ISP domain"/>
    <property type="match status" value="1"/>
</dbReference>
<evidence type="ECO:0000256" key="4">
    <source>
        <dbReference type="ARBA" id="ARBA00023002"/>
    </source>
</evidence>
<dbReference type="InterPro" id="IPR017941">
    <property type="entry name" value="Rieske_2Fe-2S"/>
</dbReference>
<dbReference type="Gene3D" id="2.102.10.10">
    <property type="entry name" value="Rieske [2Fe-2S] iron-sulphur domain"/>
    <property type="match status" value="1"/>
</dbReference>